<name>A0AAD8J8J6_9APIA</name>
<keyword evidence="6" id="KW-0547">Nucleotide-binding</keyword>
<reference evidence="13" key="2">
    <citation type="submission" date="2023-05" db="EMBL/GenBank/DDBJ databases">
        <authorList>
            <person name="Schelkunov M.I."/>
        </authorList>
    </citation>
    <scope>NUCLEOTIDE SEQUENCE</scope>
    <source>
        <strain evidence="13">Hsosn_3</strain>
        <tissue evidence="13">Leaf</tissue>
    </source>
</reference>
<evidence type="ECO:0000256" key="6">
    <source>
        <dbReference type="ARBA" id="ARBA00022741"/>
    </source>
</evidence>
<evidence type="ECO:0000313" key="13">
    <source>
        <dbReference type="EMBL" id="KAK1398518.1"/>
    </source>
</evidence>
<dbReference type="FunFam" id="2.60.120.430:FF:000001">
    <property type="entry name" value="Receptor-like protein kinase FERONIA"/>
    <property type="match status" value="1"/>
</dbReference>
<keyword evidence="8 11" id="KW-1133">Transmembrane helix</keyword>
<dbReference type="EMBL" id="JAUIZM010000002">
    <property type="protein sequence ID" value="KAK1398518.1"/>
    <property type="molecule type" value="Genomic_DNA"/>
</dbReference>
<evidence type="ECO:0000256" key="7">
    <source>
        <dbReference type="ARBA" id="ARBA00022840"/>
    </source>
</evidence>
<evidence type="ECO:0000256" key="11">
    <source>
        <dbReference type="SAM" id="Phobius"/>
    </source>
</evidence>
<dbReference type="GO" id="GO:0005524">
    <property type="term" value="F:ATP binding"/>
    <property type="evidence" value="ECO:0007669"/>
    <property type="project" value="UniProtKB-KW"/>
</dbReference>
<protein>
    <submittedName>
        <fullName evidence="13">Receptor-like protein kinase HERK 1</fullName>
    </submittedName>
</protein>
<keyword evidence="13" id="KW-0418">Kinase</keyword>
<dbReference type="InterPro" id="IPR045272">
    <property type="entry name" value="ANXUR1/2-like"/>
</dbReference>
<evidence type="ECO:0000256" key="4">
    <source>
        <dbReference type="ARBA" id="ARBA00022692"/>
    </source>
</evidence>
<evidence type="ECO:0000259" key="12">
    <source>
        <dbReference type="Pfam" id="PF12819"/>
    </source>
</evidence>
<gene>
    <name evidence="13" type="ORF">POM88_008381</name>
</gene>
<dbReference type="PANTHER" id="PTHR34590">
    <property type="entry name" value="OS03G0124300 PROTEIN-RELATED"/>
    <property type="match status" value="1"/>
</dbReference>
<keyword evidence="4 11" id="KW-0812">Transmembrane</keyword>
<evidence type="ECO:0000256" key="9">
    <source>
        <dbReference type="ARBA" id="ARBA00023136"/>
    </source>
</evidence>
<organism evidence="13 14">
    <name type="scientific">Heracleum sosnowskyi</name>
    <dbReference type="NCBI Taxonomy" id="360622"/>
    <lineage>
        <taxon>Eukaryota</taxon>
        <taxon>Viridiplantae</taxon>
        <taxon>Streptophyta</taxon>
        <taxon>Embryophyta</taxon>
        <taxon>Tracheophyta</taxon>
        <taxon>Spermatophyta</taxon>
        <taxon>Magnoliopsida</taxon>
        <taxon>eudicotyledons</taxon>
        <taxon>Gunneridae</taxon>
        <taxon>Pentapetalae</taxon>
        <taxon>asterids</taxon>
        <taxon>campanulids</taxon>
        <taxon>Apiales</taxon>
        <taxon>Apiaceae</taxon>
        <taxon>Apioideae</taxon>
        <taxon>apioid superclade</taxon>
        <taxon>Tordylieae</taxon>
        <taxon>Tordyliinae</taxon>
        <taxon>Heracleum</taxon>
    </lineage>
</organism>
<evidence type="ECO:0000256" key="3">
    <source>
        <dbReference type="ARBA" id="ARBA00022679"/>
    </source>
</evidence>
<proteinExistence type="predicted"/>
<dbReference type="PANTHER" id="PTHR34590:SF10">
    <property type="entry name" value="RECEPTOR-LIKE PROTEIN KINASE HERK 1"/>
    <property type="match status" value="1"/>
</dbReference>
<dbReference type="Proteomes" id="UP001237642">
    <property type="component" value="Unassembled WGS sequence"/>
</dbReference>
<comment type="caution">
    <text evidence="13">The sequence shown here is derived from an EMBL/GenBank/DDBJ whole genome shotgun (WGS) entry which is preliminary data.</text>
</comment>
<evidence type="ECO:0000256" key="2">
    <source>
        <dbReference type="ARBA" id="ARBA00022527"/>
    </source>
</evidence>
<feature type="domain" description="Malectin-like" evidence="12">
    <location>
        <begin position="35"/>
        <end position="386"/>
    </location>
</feature>
<dbReference type="GO" id="GO:0004674">
    <property type="term" value="F:protein serine/threonine kinase activity"/>
    <property type="evidence" value="ECO:0007669"/>
    <property type="project" value="UniProtKB-KW"/>
</dbReference>
<dbReference type="FunFam" id="2.60.120.430:FF:000005">
    <property type="entry name" value="Putative receptor-like protein kinase"/>
    <property type="match status" value="1"/>
</dbReference>
<keyword evidence="10" id="KW-0325">Glycoprotein</keyword>
<dbReference type="Gene3D" id="2.60.120.430">
    <property type="entry name" value="Galactose-binding lectin"/>
    <property type="match status" value="2"/>
</dbReference>
<evidence type="ECO:0000256" key="8">
    <source>
        <dbReference type="ARBA" id="ARBA00022989"/>
    </source>
</evidence>
<sequence>MMNTCMIKFVIWGSCILFYFACFSCGFVPADKYYINCGSTTNVTIGNQVYLADKLASKYLSSPDNILGSTSSNSIPQTDESGLYRNARIFTKDSKYTFSISQKGRVWIRLYFSPFVYNSYNPNSAAFTVSIPNHVLLSNFKTSSAIRKEFLVNVTSGSLVITLSPSANSFAFLNALEVVSAPDFLITDDAQNVNPPVQFNGLLTQALETVARVNMGGPTVTSKNDTLGRFWDPDTRFLLEQNLAKNVSKINSVRYPPGGATEDIAPKTVYGTATKMKSEDDPNSSFNVTWDFPVDPGFQYFVRFHFCDIVSDSPNQIYFNVYLGSLDVLPDLDLTTRNLNFLATAIYMDFVTSTISSGKLRVSIGPSTVKNAYPDAILNGLEIMKMNNSIGSLVGMTTVPSSSGSGSKSNVGVIVGVIIGVAIVLLIVGLFFYIRRKRRLDQLHHSKTWVPLSQNASYTIGSKYSHKTTTSAGSNIGYRCPFAAVQEATNNFDESWLIGVGGFGKEAVLHNDPEENSTNIIRDLSPQVKNFSHIDSTTSAGQHEMSAADDDLSDVSMSKVFSQLVKSEGR</sequence>
<keyword evidence="14" id="KW-1185">Reference proteome</keyword>
<feature type="transmembrane region" description="Helical" evidence="11">
    <location>
        <begin position="411"/>
        <end position="434"/>
    </location>
</feature>
<dbReference type="GO" id="GO:0004714">
    <property type="term" value="F:transmembrane receptor protein tyrosine kinase activity"/>
    <property type="evidence" value="ECO:0007669"/>
    <property type="project" value="InterPro"/>
</dbReference>
<keyword evidence="9 11" id="KW-0472">Membrane</keyword>
<evidence type="ECO:0000256" key="1">
    <source>
        <dbReference type="ARBA" id="ARBA00004479"/>
    </source>
</evidence>
<keyword evidence="3" id="KW-0808">Transferase</keyword>
<dbReference type="AlphaFoldDB" id="A0AAD8J8J6"/>
<dbReference type="GO" id="GO:0016020">
    <property type="term" value="C:membrane"/>
    <property type="evidence" value="ECO:0007669"/>
    <property type="project" value="UniProtKB-SubCell"/>
</dbReference>
<evidence type="ECO:0000256" key="5">
    <source>
        <dbReference type="ARBA" id="ARBA00022729"/>
    </source>
</evidence>
<keyword evidence="5" id="KW-0732">Signal</keyword>
<accession>A0AAD8J8J6</accession>
<dbReference type="Pfam" id="PF12819">
    <property type="entry name" value="Malectin_like"/>
    <property type="match status" value="1"/>
</dbReference>
<keyword evidence="2" id="KW-0723">Serine/threonine-protein kinase</keyword>
<keyword evidence="7" id="KW-0067">ATP-binding</keyword>
<reference evidence="13" key="1">
    <citation type="submission" date="2023-02" db="EMBL/GenBank/DDBJ databases">
        <title>Genome of toxic invasive species Heracleum sosnowskyi carries increased number of genes despite the absence of recent whole-genome duplications.</title>
        <authorList>
            <person name="Schelkunov M."/>
            <person name="Shtratnikova V."/>
            <person name="Makarenko M."/>
            <person name="Klepikova A."/>
            <person name="Omelchenko D."/>
            <person name="Novikova G."/>
            <person name="Obukhova E."/>
            <person name="Bogdanov V."/>
            <person name="Penin A."/>
            <person name="Logacheva M."/>
        </authorList>
    </citation>
    <scope>NUCLEOTIDE SEQUENCE</scope>
    <source>
        <strain evidence="13">Hsosn_3</strain>
        <tissue evidence="13">Leaf</tissue>
    </source>
</reference>
<evidence type="ECO:0000256" key="10">
    <source>
        <dbReference type="ARBA" id="ARBA00023180"/>
    </source>
</evidence>
<evidence type="ECO:0000313" key="14">
    <source>
        <dbReference type="Proteomes" id="UP001237642"/>
    </source>
</evidence>
<comment type="subcellular location">
    <subcellularLocation>
        <location evidence="1">Membrane</location>
        <topology evidence="1">Single-pass type I membrane protein</topology>
    </subcellularLocation>
</comment>
<keyword evidence="13" id="KW-0675">Receptor</keyword>
<dbReference type="InterPro" id="IPR024788">
    <property type="entry name" value="Malectin-like_Carb-bd_dom"/>
</dbReference>